<feature type="domain" description="AB hydrolase-1" evidence="1">
    <location>
        <begin position="14"/>
        <end position="244"/>
    </location>
</feature>
<evidence type="ECO:0000313" key="2">
    <source>
        <dbReference type="EMBL" id="SFG72708.1"/>
    </source>
</evidence>
<keyword evidence="3" id="KW-1185">Reference proteome</keyword>
<dbReference type="InterPro" id="IPR050266">
    <property type="entry name" value="AB_hydrolase_sf"/>
</dbReference>
<evidence type="ECO:0000313" key="3">
    <source>
        <dbReference type="Proteomes" id="UP000198623"/>
    </source>
</evidence>
<dbReference type="InterPro" id="IPR029058">
    <property type="entry name" value="AB_hydrolase_fold"/>
</dbReference>
<name>A0A1I2U6K6_9GAMM</name>
<gene>
    <name evidence="2" type="ORF">SAMN05216175_11232</name>
</gene>
<sequence>MVYHEWGNPDNERVLICVHGLARNGRDFDDIAKSLSREYRVICPDMPGRGESDWLANPADYAMPQYLSNIMLLLARLNVEKVDWLGTSMGGIIGMLLASMPHSPIRKLILNDIGAFVSQASLQRIGEYLLPQYFENPEAATAFMQDTYPGLKQLNAAQWQHLTKHGFKQVEQGWTQHYDPAIGDITRATADQDVDLWPVWRAIQCPQMLIWGEASDILTEATVEQMQQENPQMSLYSLPGVPHVPSLMEEAHIHEVTQWLRHH</sequence>
<dbReference type="STRING" id="1045558.SAMN05216175_11232"/>
<dbReference type="InterPro" id="IPR000073">
    <property type="entry name" value="AB_hydrolase_1"/>
</dbReference>
<dbReference type="GO" id="GO:0016020">
    <property type="term" value="C:membrane"/>
    <property type="evidence" value="ECO:0007669"/>
    <property type="project" value="TreeGrafter"/>
</dbReference>
<evidence type="ECO:0000259" key="1">
    <source>
        <dbReference type="Pfam" id="PF00561"/>
    </source>
</evidence>
<dbReference type="PANTHER" id="PTHR43798:SF33">
    <property type="entry name" value="HYDROLASE, PUTATIVE (AFU_ORTHOLOGUE AFUA_2G14860)-RELATED"/>
    <property type="match status" value="1"/>
</dbReference>
<dbReference type="PRINTS" id="PR00111">
    <property type="entry name" value="ABHYDROLASE"/>
</dbReference>
<dbReference type="Proteomes" id="UP000198623">
    <property type="component" value="Unassembled WGS sequence"/>
</dbReference>
<proteinExistence type="predicted"/>
<dbReference type="GO" id="GO:0047372">
    <property type="term" value="F:monoacylglycerol lipase activity"/>
    <property type="evidence" value="ECO:0007669"/>
    <property type="project" value="TreeGrafter"/>
</dbReference>
<dbReference type="GO" id="GO:0046464">
    <property type="term" value="P:acylglycerol catabolic process"/>
    <property type="evidence" value="ECO:0007669"/>
    <property type="project" value="TreeGrafter"/>
</dbReference>
<dbReference type="Pfam" id="PF00561">
    <property type="entry name" value="Abhydrolase_1"/>
    <property type="match status" value="1"/>
</dbReference>
<reference evidence="3" key="1">
    <citation type="submission" date="2016-10" db="EMBL/GenBank/DDBJ databases">
        <authorList>
            <person name="Varghese N."/>
            <person name="Submissions S."/>
        </authorList>
    </citation>
    <scope>NUCLEOTIDE SEQUENCE [LARGE SCALE GENOMIC DNA]</scope>
    <source>
        <strain evidence="3">CGMCC 1.10971</strain>
    </source>
</reference>
<dbReference type="PANTHER" id="PTHR43798">
    <property type="entry name" value="MONOACYLGLYCEROL LIPASE"/>
    <property type="match status" value="1"/>
</dbReference>
<dbReference type="EMBL" id="FOOU01000012">
    <property type="protein sequence ID" value="SFG72708.1"/>
    <property type="molecule type" value="Genomic_DNA"/>
</dbReference>
<organism evidence="2 3">
    <name type="scientific">Neptunomonas qingdaonensis</name>
    <dbReference type="NCBI Taxonomy" id="1045558"/>
    <lineage>
        <taxon>Bacteria</taxon>
        <taxon>Pseudomonadati</taxon>
        <taxon>Pseudomonadota</taxon>
        <taxon>Gammaproteobacteria</taxon>
        <taxon>Oceanospirillales</taxon>
        <taxon>Oceanospirillaceae</taxon>
        <taxon>Neptunomonas</taxon>
    </lineage>
</organism>
<dbReference type="Gene3D" id="3.40.50.1820">
    <property type="entry name" value="alpha/beta hydrolase"/>
    <property type="match status" value="1"/>
</dbReference>
<protein>
    <submittedName>
        <fullName evidence="2">Pimeloyl-ACP methyl ester carboxylesterase</fullName>
    </submittedName>
</protein>
<dbReference type="SUPFAM" id="SSF53474">
    <property type="entry name" value="alpha/beta-Hydrolases"/>
    <property type="match status" value="1"/>
</dbReference>
<dbReference type="AlphaFoldDB" id="A0A1I2U6K6"/>
<accession>A0A1I2U6K6</accession>